<evidence type="ECO:0008006" key="3">
    <source>
        <dbReference type="Google" id="ProtNLM"/>
    </source>
</evidence>
<sequence length="137" mass="15320">MKGVFRNIASVFLAVMVLLSTVSWTVEKHLCMGRVMDIALFSGSSGCGMEEAMIVFMDDDQMDGHCCADETFTVNGQDDLKLSTYDLDLEHQIFLVAFAKSFIDLYVPLEELPIPSEGYPPPLITHDIHILDQVFLI</sequence>
<dbReference type="RefSeq" id="WP_249657003.1">
    <property type="nucleotide sequence ID" value="NZ_JAMFMA010000002.1"/>
</dbReference>
<reference evidence="1 2" key="1">
    <citation type="submission" date="2022-05" db="EMBL/GenBank/DDBJ databases">
        <authorList>
            <person name="Park J.-S."/>
        </authorList>
    </citation>
    <scope>NUCLEOTIDE SEQUENCE [LARGE SCALE GENOMIC DNA]</scope>
    <source>
        <strain evidence="1 2">2012CJ35-5</strain>
    </source>
</reference>
<gene>
    <name evidence="1" type="ORF">M3P19_07320</name>
</gene>
<proteinExistence type="predicted"/>
<dbReference type="Pfam" id="PF26622">
    <property type="entry name" value="DUF8199"/>
    <property type="match status" value="1"/>
</dbReference>
<accession>A0ABT0PQZ7</accession>
<dbReference type="EMBL" id="JAMFMA010000002">
    <property type="protein sequence ID" value="MCL6273812.1"/>
    <property type="molecule type" value="Genomic_DNA"/>
</dbReference>
<keyword evidence="2" id="KW-1185">Reference proteome</keyword>
<name>A0ABT0PQZ7_9FLAO</name>
<comment type="caution">
    <text evidence="1">The sequence shown here is derived from an EMBL/GenBank/DDBJ whole genome shotgun (WGS) entry which is preliminary data.</text>
</comment>
<dbReference type="InterPro" id="IPR058060">
    <property type="entry name" value="HYC_CC_PP"/>
</dbReference>
<dbReference type="InterPro" id="IPR058512">
    <property type="entry name" value="DUF8199"/>
</dbReference>
<organism evidence="1 2">
    <name type="scientific">Flagellimonas spongiicola</name>
    <dbReference type="NCBI Taxonomy" id="2942208"/>
    <lineage>
        <taxon>Bacteria</taxon>
        <taxon>Pseudomonadati</taxon>
        <taxon>Bacteroidota</taxon>
        <taxon>Flavobacteriia</taxon>
        <taxon>Flavobacteriales</taxon>
        <taxon>Flavobacteriaceae</taxon>
        <taxon>Flagellimonas</taxon>
    </lineage>
</organism>
<dbReference type="NCBIfam" id="NF047658">
    <property type="entry name" value="HYC_CC_PP"/>
    <property type="match status" value="1"/>
</dbReference>
<evidence type="ECO:0000313" key="1">
    <source>
        <dbReference type="EMBL" id="MCL6273812.1"/>
    </source>
</evidence>
<dbReference type="Proteomes" id="UP001203607">
    <property type="component" value="Unassembled WGS sequence"/>
</dbReference>
<evidence type="ECO:0000313" key="2">
    <source>
        <dbReference type="Proteomes" id="UP001203607"/>
    </source>
</evidence>
<protein>
    <recommendedName>
        <fullName evidence="3">Secreted protein</fullName>
    </recommendedName>
</protein>